<feature type="compositionally biased region" description="Polar residues" evidence="1">
    <location>
        <begin position="1181"/>
        <end position="1196"/>
    </location>
</feature>
<evidence type="ECO:0000313" key="3">
    <source>
        <dbReference type="Proteomes" id="UP001642540"/>
    </source>
</evidence>
<evidence type="ECO:0000256" key="1">
    <source>
        <dbReference type="SAM" id="MobiDB-lite"/>
    </source>
</evidence>
<comment type="caution">
    <text evidence="2">The sequence shown here is derived from an EMBL/GenBank/DDBJ whole genome shotgun (WGS) entry which is preliminary data.</text>
</comment>
<feature type="compositionally biased region" description="Basic residues" evidence="1">
    <location>
        <begin position="2016"/>
        <end position="2030"/>
    </location>
</feature>
<feature type="compositionally biased region" description="Basic and acidic residues" evidence="1">
    <location>
        <begin position="1201"/>
        <end position="1210"/>
    </location>
</feature>
<dbReference type="Proteomes" id="UP001642540">
    <property type="component" value="Unassembled WGS sequence"/>
</dbReference>
<reference evidence="2 3" key="1">
    <citation type="submission" date="2024-08" db="EMBL/GenBank/DDBJ databases">
        <authorList>
            <person name="Cucini C."/>
            <person name="Frati F."/>
        </authorList>
    </citation>
    <scope>NUCLEOTIDE SEQUENCE [LARGE SCALE GENOMIC DNA]</scope>
</reference>
<sequence length="2968" mass="329960">MKSDLVPMDCSDIKTDKELMFVAECAKIGEVSVVTEDVISNLVNLWEKLLEVDEAGDFGNVDKCLESVLICTAKLIFNVQYSQPKKVSSSCKSNLKTAIENCGLKFSDSEKRKNICVGISSIVCNPWTSDEFKKAYGGLKANKTRLNIPNEDIDALWNTEGWIFLETRGDYFVRIGNLATGPLCTSLNILVQKGREFYESNNVLVKASEVYDPFKFSYSKYLKYLEVYTIMASQGYFDAQSITSWNSRTILEVINALEKQAHNQNGEQVFSRFKFWNCASEAAMYLAKVATWKTLKSEEDEMAHEYFTEWLRLEESSPKEKSSPLLEVLEKFDEITSTANVYRVANAAVEYFGKTEFITPKYVEIYVRAMSKDMNAIEAIKSTDVQSRNKDTMRLLERKLSRCYVQLARFFKEHPKTSKECLLTAFSLNPCAKLFECLFPNSEFKKEINSGKDEDEDFLSSELADISVVKFDVDTSAEEDLQLPAELEDDLETVIHNPRYKGLFRWNSKAELETLCHKLLIAEGLDGIENRKLEYVIVDYEKYKDLPSQYDPEDDGIEKGYRKGEWRTRKRYNSKLLNRTGILKKAARKVKDALRIKNNSDSSIEKVKGSRKKLAAAIGTVRKRGRPLKHKVDSSAVNTAYKTKQLAKFKSVRLGNELMCDQGQVREVHNYHLPKSPWFPGYAQKDYRLSYGELFIKHVRSYNLESKERLLGRNIEVENQLISSTPQTIPIPSVFHQYGGGDQSMDTRRSHQVSEAYQNPALSQNIELHNGAGNEDSRFYLPAGFTSSSYSNNQQSNSYASAVHGATTNNQSSLHNIDVGQSSQLNYRSVLAASEAEQYNLLMRVIVQIQDASKQKLTKKLVSQRCRQQYPLEVSSVEHKLNNKKDMSKPSYITNQKINSGANPQLNENKSRKSKVTQMESAVLVDTAMDSKFHVSQADVVNGILGLGLDVKSGSESTKSSSNDNGCETLAHPISTESCVNNATPLENITNEVVSVPIPEVVMPDCAFQIMGMSRYKKDGPVKSKTIKSEVPPIVQNTGKQMFDQPKLLTTKLESEVVSSDGKYLPCSNASERSATVSAFQLHSCETKLSSQPIHHPEENRRKIIIKKCYPGAKKGRLLVIKSTPPMDAYVTPISRGVSSTPVNVSSQRVCTMSLKTDIIISPVSNAAENSGEKEREEVHSSFQVPQNNPIFNQHPSGHPNLDRELKPDETASLPNDIKTGNSFSVECNTFIVNAIDTVSKPEPEVLQRSAEQAKSILINSPNPDVGEKESFSSENNEHADEPDKLKTPLESLGGFKPFGLLENNSVCNEAAPVDTNSVVDRTCEKESNATGVQLPTDLTDVNPGKCSSSKNSVTVNLKLHQQPLLLLCSSRIANKEIKVDPLEIKMVDKDLINPLAKSNTHSCLERKSRSSTNDTNNDFMLMLSCKSVGNPDYAKEKNNSGRSRESDKILSETTQSTSSESSELQASENPEIAAENQPIPDMVQISEIKPDITEKQVGDVQLKETSHEDNMNQSSSEKSYLITKNNCDKITPTPEQEIHVVSTVSDSDLSPLLEQATIVPTIPSAPLCSDTQLKEVMIIEDERDTEIEECLHDVISSVENQEILHNLISNQSDDSILIQKTERDMPESKDNTSIGCLDNKTSTVFINSTNECNVTSNTTCLPSSCEIPNETIALQTLNDAEIVNYQSNVSADNLPEEEPVNNLKCESPELKLIDIPVTSSLKAEIILPVLNEPASHNSEIIDSSSAEVGGLKTDELCLAKVESDSQINNCGITLESESNYPSDATTDVDDEPETTTIKNERSRSVTPVHEVEELYDKIQQKSRRKNKRSYEDEEDKIKIAPSVVKHFKQHGGSLRQIFHCVLRIEKLSDDLIPPSSRNLIPVKRSSRLKDRKLLTVKAIQTAYQSSTSKEEESSRSGSRESSPEIQIIQEFGIFSNSNANSPNSTNGVLSNKNEMKQERNMPQSSCKSADLFRGYKTRSSKKENNITQQNRDSADHSEHLVKSETLVEANNVAPKSRRTKARFKRKRRSTTSTNRSSRTNKIKKLKAANVKNNTCSETSDDYSGTSSDVEEDYSYSSSSRGEDTELQNATDETKLSECQNVNDVVYPHMQFAPSPEEVDVDACDPLSTDGYSVSELHHISPLNVEHIILDSETSSEPHDEDYDTLVNGKRMSSAQTSDFLHVQTSDDLTKPEANCIKQSEGCTSLETKSDANDMRQCQKAWTTVDPVALKNNDTKEDPEVEILEDYTILNICDTLRKPGVLTRSPSIKSEIKDELVNDKEYTDGQILTDSTVLNISDVQESPIDQINDEFMESEVIAIQQNQPQILDDFVVASSGSSNRVDALEVEESLVLSSSPTMNVNVSEGAFSSVVIGQNPAHSHTSLTSVLSESDPKLDKLTPDEVMCENYANETCAVTAGNTILISGEVLQTSNTNVSSAVYQPVEQKLTVPFTNESMNVAQSIIDHQYCGELRTQPSHILARTANFLPESGLRESEKQKEDVVSVSSHEPIVGTNSIHSVDVESNDRSEANAGLVNTTSSTLVNPSPPFVVNLDYSSSTEFVTLVETDIRSVSLDETPIALDVGKDSTSCSEYNCLIVQLPEKNDSAHHVEPDRKSSLSVQLKEEDPQSDNQFDESSSLLLLQLNVSHDTSHELVSTGDAPVIEASQNSQAHEVSVTDRINPEVVETDESQPMKDESSVTSDVFEISEEPRALEFTSTSQNFTNTFELLVPGVSNDSHEEIIHYEAIDQSDGHEQSVGAIIVCVDEANDVQVSDTYVSNLPNDNAASNENVTVNEELESTLTSNNEKKHHYSSASHTFTETFTTAASLNSAVDVQEKSDDEHSSSDSVDLNDIKMLHHFEESSRVVTDPIPTLPTIMDEDDGVLQDARENLEEGTSEQIELPDNAAHEDLQTLETQREVTPTDMSVNDTDPTESPVIPELHPMDSEYETVMHSDSDEEPPVLELQVQIVE</sequence>
<feature type="region of interest" description="Disordered" evidence="1">
    <location>
        <begin position="1978"/>
        <end position="2095"/>
    </location>
</feature>
<feature type="compositionally biased region" description="Polar residues" evidence="1">
    <location>
        <begin position="2051"/>
        <end position="2066"/>
    </location>
</feature>
<feature type="region of interest" description="Disordered" evidence="1">
    <location>
        <begin position="2914"/>
        <end position="2937"/>
    </location>
</feature>
<feature type="region of interest" description="Disordered" evidence="1">
    <location>
        <begin position="1166"/>
        <end position="1218"/>
    </location>
</feature>
<name>A0ABP1RWX7_9HEXA</name>
<proteinExistence type="predicted"/>
<dbReference type="EMBL" id="CAXLJM020000120">
    <property type="protein sequence ID" value="CAL8137854.1"/>
    <property type="molecule type" value="Genomic_DNA"/>
</dbReference>
<feature type="region of interest" description="Disordered" evidence="1">
    <location>
        <begin position="1904"/>
        <end position="1923"/>
    </location>
</feature>
<feature type="region of interest" description="Disordered" evidence="1">
    <location>
        <begin position="886"/>
        <end position="914"/>
    </location>
</feature>
<feature type="region of interest" description="Disordered" evidence="1">
    <location>
        <begin position="1256"/>
        <end position="1289"/>
    </location>
</feature>
<evidence type="ECO:0000313" key="2">
    <source>
        <dbReference type="EMBL" id="CAL8137854.1"/>
    </source>
</evidence>
<feature type="compositionally biased region" description="Basic and acidic residues" evidence="1">
    <location>
        <begin position="1799"/>
        <end position="1809"/>
    </location>
</feature>
<feature type="region of interest" description="Disordered" evidence="1">
    <location>
        <begin position="1431"/>
        <end position="1480"/>
    </location>
</feature>
<feature type="compositionally biased region" description="Polar residues" evidence="1">
    <location>
        <begin position="2914"/>
        <end position="2927"/>
    </location>
</feature>
<feature type="compositionally biased region" description="Low complexity" evidence="1">
    <location>
        <begin position="1452"/>
        <end position="1469"/>
    </location>
</feature>
<accession>A0ABP1RWX7</accession>
<feature type="compositionally biased region" description="Basic and acidic residues" evidence="1">
    <location>
        <begin position="1909"/>
        <end position="1923"/>
    </location>
</feature>
<organism evidence="2 3">
    <name type="scientific">Orchesella dallaii</name>
    <dbReference type="NCBI Taxonomy" id="48710"/>
    <lineage>
        <taxon>Eukaryota</taxon>
        <taxon>Metazoa</taxon>
        <taxon>Ecdysozoa</taxon>
        <taxon>Arthropoda</taxon>
        <taxon>Hexapoda</taxon>
        <taxon>Collembola</taxon>
        <taxon>Entomobryomorpha</taxon>
        <taxon>Entomobryoidea</taxon>
        <taxon>Orchesellidae</taxon>
        <taxon>Orchesellinae</taxon>
        <taxon>Orchesella</taxon>
    </lineage>
</organism>
<feature type="compositionally biased region" description="Basic and acidic residues" evidence="1">
    <location>
        <begin position="2603"/>
        <end position="2624"/>
    </location>
</feature>
<feature type="compositionally biased region" description="Polar residues" evidence="1">
    <location>
        <begin position="891"/>
        <end position="908"/>
    </location>
</feature>
<feature type="region of interest" description="Disordered" evidence="1">
    <location>
        <begin position="2603"/>
        <end position="2632"/>
    </location>
</feature>
<gene>
    <name evidence="2" type="ORF">ODALV1_LOCUS27112</name>
</gene>
<protein>
    <submittedName>
        <fullName evidence="2">Uncharacterized protein</fullName>
    </submittedName>
</protein>
<feature type="region of interest" description="Disordered" evidence="1">
    <location>
        <begin position="1779"/>
        <end position="1809"/>
    </location>
</feature>
<feature type="compositionally biased region" description="Basic and acidic residues" evidence="1">
    <location>
        <begin position="1266"/>
        <end position="1288"/>
    </location>
</feature>
<feature type="compositionally biased region" description="Basic and acidic residues" evidence="1">
    <location>
        <begin position="1993"/>
        <end position="2003"/>
    </location>
</feature>
<feature type="compositionally biased region" description="Basic and acidic residues" evidence="1">
    <location>
        <begin position="1171"/>
        <end position="1180"/>
    </location>
</feature>
<feature type="compositionally biased region" description="Basic and acidic residues" evidence="1">
    <location>
        <begin position="1434"/>
        <end position="1451"/>
    </location>
</feature>
<keyword evidence="3" id="KW-1185">Reference proteome</keyword>